<evidence type="ECO:0000256" key="6">
    <source>
        <dbReference type="ARBA" id="ARBA00023306"/>
    </source>
</evidence>
<evidence type="ECO:0000256" key="2">
    <source>
        <dbReference type="ARBA" id="ARBA00004496"/>
    </source>
</evidence>
<comment type="similarity">
    <text evidence="3">Belongs to the CCNDBP1 family.</text>
</comment>
<dbReference type="Gene3D" id="1.20.1420.10">
    <property type="entry name" value="Talin, central domain"/>
    <property type="match status" value="1"/>
</dbReference>
<proteinExistence type="inferred from homology"/>
<evidence type="ECO:0000259" key="8">
    <source>
        <dbReference type="Pfam" id="PF13324"/>
    </source>
</evidence>
<comment type="caution">
    <text evidence="10">The sequence shown here is derived from an EMBL/GenBank/DDBJ whole genome shotgun (WGS) entry which is preliminary data.</text>
</comment>
<feature type="compositionally biased region" description="Acidic residues" evidence="7">
    <location>
        <begin position="199"/>
        <end position="222"/>
    </location>
</feature>
<dbReference type="GO" id="GO:0005634">
    <property type="term" value="C:nucleus"/>
    <property type="evidence" value="ECO:0007669"/>
    <property type="project" value="UniProtKB-SubCell"/>
</dbReference>
<keyword evidence="6" id="KW-0131">Cell cycle</keyword>
<keyword evidence="11" id="KW-1185">Reference proteome</keyword>
<comment type="subcellular location">
    <subcellularLocation>
        <location evidence="2">Cytoplasm</location>
    </subcellularLocation>
    <subcellularLocation>
        <location evidence="1">Nucleus</location>
    </subcellularLocation>
</comment>
<reference evidence="10" key="1">
    <citation type="submission" date="2020-01" db="EMBL/GenBank/DDBJ databases">
        <title>Genome sequence of Kobresia littledalei, the first chromosome-level genome in the family Cyperaceae.</title>
        <authorList>
            <person name="Qu G."/>
        </authorList>
    </citation>
    <scope>NUCLEOTIDE SEQUENCE</scope>
    <source>
        <strain evidence="10">C.B.Clarke</strain>
        <tissue evidence="10">Leaf</tissue>
    </source>
</reference>
<evidence type="ECO:0000313" key="10">
    <source>
        <dbReference type="EMBL" id="KAF3338084.1"/>
    </source>
</evidence>
<dbReference type="PANTHER" id="PTHR15492">
    <property type="entry name" value="CYCLIN D1-BINDING PROTEIN 1"/>
    <property type="match status" value="1"/>
</dbReference>
<dbReference type="GO" id="GO:0005737">
    <property type="term" value="C:cytoplasm"/>
    <property type="evidence" value="ECO:0007669"/>
    <property type="project" value="UniProtKB-SubCell"/>
</dbReference>
<dbReference type="EMBL" id="SWLB01000006">
    <property type="protein sequence ID" value="KAF3338084.1"/>
    <property type="molecule type" value="Genomic_DNA"/>
</dbReference>
<protein>
    <submittedName>
        <fullName evidence="10">Cyclin-D1-binding protein 1</fullName>
    </submittedName>
</protein>
<dbReference type="Proteomes" id="UP000623129">
    <property type="component" value="Unassembled WGS sequence"/>
</dbReference>
<dbReference type="PANTHER" id="PTHR15492:SF1">
    <property type="entry name" value="CYCLIN-D1-BINDING PROTEIN 1"/>
    <property type="match status" value="1"/>
</dbReference>
<evidence type="ECO:0000259" key="9">
    <source>
        <dbReference type="Pfam" id="PF20936"/>
    </source>
</evidence>
<evidence type="ECO:0000256" key="5">
    <source>
        <dbReference type="ARBA" id="ARBA00023242"/>
    </source>
</evidence>
<keyword evidence="4" id="KW-0963">Cytoplasm</keyword>
<accession>A0A833VZ29</accession>
<evidence type="ECO:0000256" key="4">
    <source>
        <dbReference type="ARBA" id="ARBA00022490"/>
    </source>
</evidence>
<dbReference type="InterPro" id="IPR049317">
    <property type="entry name" value="GCIP-like_N"/>
</dbReference>
<name>A0A833VZ29_9POAL</name>
<dbReference type="OrthoDB" id="41588at2759"/>
<dbReference type="Pfam" id="PF20936">
    <property type="entry name" value="GCIP_C"/>
    <property type="match status" value="1"/>
</dbReference>
<dbReference type="AlphaFoldDB" id="A0A833VZ29"/>
<dbReference type="InterPro" id="IPR026907">
    <property type="entry name" value="GCIP-like"/>
</dbReference>
<dbReference type="Pfam" id="PF13324">
    <property type="entry name" value="GCIP_N"/>
    <property type="match status" value="1"/>
</dbReference>
<dbReference type="InterPro" id="IPR049318">
    <property type="entry name" value="GCIP_C"/>
</dbReference>
<feature type="region of interest" description="Disordered" evidence="7">
    <location>
        <begin position="189"/>
        <end position="222"/>
    </location>
</feature>
<keyword evidence="5" id="KW-0539">Nucleus</keyword>
<dbReference type="Gene3D" id="1.20.1410.10">
    <property type="entry name" value="I/LWEQ domain"/>
    <property type="match status" value="1"/>
</dbReference>
<evidence type="ECO:0000256" key="7">
    <source>
        <dbReference type="SAM" id="MobiDB-lite"/>
    </source>
</evidence>
<gene>
    <name evidence="10" type="ORF">FCM35_KLT18671</name>
</gene>
<feature type="domain" description="Cyclin-D1-binding protein 1-like C-terminal" evidence="9">
    <location>
        <begin position="210"/>
        <end position="309"/>
    </location>
</feature>
<sequence>MSRQKRKEAKDLSIFLDSHVQSIKETFQILDKAAPSSLAKVDWSDASKYGAEISKLATVAGLLWCEETSDVKALKENIAAYFNVLQGFLLFCHSCTVGAGPTLHKSIHGASKQVVDSSISLFKETISFYETSDAKKKETIPQLSGAIWEACEALKKCPSSNCIAIGRAMTHLGVIIKDIIREMNELLSSDSSTHQGGGEMEEEEEDDDGAPSDASDDENDDLSLEEKAVTKSVISVASNTYEVLKEIIRFLTCLLRSRENREESVDSLEKLLSCCREISDWINDLGACAYPPQDASQMKDYVKNLFEGVGVVRKEIEIVAEGGSADGIYASLNRLESCLHEIRGLLSVDVADGIGKLSI</sequence>
<evidence type="ECO:0000313" key="11">
    <source>
        <dbReference type="Proteomes" id="UP000623129"/>
    </source>
</evidence>
<evidence type="ECO:0000256" key="1">
    <source>
        <dbReference type="ARBA" id="ARBA00004123"/>
    </source>
</evidence>
<evidence type="ECO:0000256" key="3">
    <source>
        <dbReference type="ARBA" id="ARBA00008940"/>
    </source>
</evidence>
<organism evidence="10 11">
    <name type="scientific">Carex littledalei</name>
    <dbReference type="NCBI Taxonomy" id="544730"/>
    <lineage>
        <taxon>Eukaryota</taxon>
        <taxon>Viridiplantae</taxon>
        <taxon>Streptophyta</taxon>
        <taxon>Embryophyta</taxon>
        <taxon>Tracheophyta</taxon>
        <taxon>Spermatophyta</taxon>
        <taxon>Magnoliopsida</taxon>
        <taxon>Liliopsida</taxon>
        <taxon>Poales</taxon>
        <taxon>Cyperaceae</taxon>
        <taxon>Cyperoideae</taxon>
        <taxon>Cariceae</taxon>
        <taxon>Carex</taxon>
        <taxon>Carex subgen. Euthyceras</taxon>
    </lineage>
</organism>
<feature type="domain" description="Cyclin-D1-binding protein 1-like N-terminal" evidence="8">
    <location>
        <begin position="48"/>
        <end position="187"/>
    </location>
</feature>